<keyword evidence="6" id="KW-1185">Reference proteome</keyword>
<keyword evidence="3" id="KW-0288">FMN</keyword>
<keyword evidence="4" id="KW-0560">Oxidoreductase</keyword>
<dbReference type="InterPro" id="IPR013785">
    <property type="entry name" value="Aldolase_TIM"/>
</dbReference>
<dbReference type="OrthoDB" id="1663137at2759"/>
<evidence type="ECO:0000256" key="1">
    <source>
        <dbReference type="ARBA" id="ARBA00005979"/>
    </source>
</evidence>
<feature type="non-terminal residue" evidence="5">
    <location>
        <position position="129"/>
    </location>
</feature>
<dbReference type="SUPFAM" id="SSF51395">
    <property type="entry name" value="FMN-linked oxidoreductases"/>
    <property type="match status" value="1"/>
</dbReference>
<keyword evidence="2" id="KW-0285">Flavoprotein</keyword>
<organism evidence="5 6">
    <name type="scientific">Aspergillus tamarii</name>
    <dbReference type="NCBI Taxonomy" id="41984"/>
    <lineage>
        <taxon>Eukaryota</taxon>
        <taxon>Fungi</taxon>
        <taxon>Dikarya</taxon>
        <taxon>Ascomycota</taxon>
        <taxon>Pezizomycotina</taxon>
        <taxon>Eurotiomycetes</taxon>
        <taxon>Eurotiomycetidae</taxon>
        <taxon>Eurotiales</taxon>
        <taxon>Aspergillaceae</taxon>
        <taxon>Aspergillus</taxon>
        <taxon>Aspergillus subgen. Circumdati</taxon>
    </lineage>
</organism>
<dbReference type="Proteomes" id="UP000326950">
    <property type="component" value="Unassembled WGS sequence"/>
</dbReference>
<evidence type="ECO:0000313" key="6">
    <source>
        <dbReference type="Proteomes" id="UP000326950"/>
    </source>
</evidence>
<dbReference type="EMBL" id="ML738870">
    <property type="protein sequence ID" value="KAE8155438.1"/>
    <property type="molecule type" value="Genomic_DNA"/>
</dbReference>
<dbReference type="InterPro" id="IPR051799">
    <property type="entry name" value="NADH_flavin_oxidoreductase"/>
</dbReference>
<evidence type="ECO:0000256" key="2">
    <source>
        <dbReference type="ARBA" id="ARBA00022630"/>
    </source>
</evidence>
<sequence>MSPTYAEDIKPDLLRCKLSFAFSGRSAPNRLLKSSIGERMASFSQSDIGSRGIPSVALVNIYKQWGKDNIGVIITGNIMIDGDHLVSAGDAVIPRDAPFSGLRFDRFSGMAREAKRHGSLVIAQLCHPG</sequence>
<name>A0A5N6UA32_ASPTM</name>
<dbReference type="GO" id="GO:0016491">
    <property type="term" value="F:oxidoreductase activity"/>
    <property type="evidence" value="ECO:0007669"/>
    <property type="project" value="UniProtKB-KW"/>
</dbReference>
<evidence type="ECO:0000313" key="5">
    <source>
        <dbReference type="EMBL" id="KAE8155438.1"/>
    </source>
</evidence>
<evidence type="ECO:0008006" key="7">
    <source>
        <dbReference type="Google" id="ProtNLM"/>
    </source>
</evidence>
<dbReference type="AlphaFoldDB" id="A0A5N6UA32"/>
<proteinExistence type="inferred from homology"/>
<protein>
    <recommendedName>
        <fullName evidence="7">NADH:flavin oxidoreductase/NADH oxidase N-terminal domain-containing protein</fullName>
    </recommendedName>
</protein>
<accession>A0A5N6UA32</accession>
<dbReference type="PANTHER" id="PTHR43656:SF5">
    <property type="entry name" value="NADH:FLAVIN OXIDOREDUCTASE_NADH OXIDASE N-TERMINAL DOMAIN-CONTAINING PROTEIN"/>
    <property type="match status" value="1"/>
</dbReference>
<comment type="similarity">
    <text evidence="1">Belongs to the NADH:flavin oxidoreductase/NADH oxidase family.</text>
</comment>
<dbReference type="PANTHER" id="PTHR43656">
    <property type="entry name" value="BINDING OXIDOREDUCTASE, PUTATIVE (AFU_ORTHOLOGUE AFUA_2G08260)-RELATED"/>
    <property type="match status" value="1"/>
</dbReference>
<evidence type="ECO:0000256" key="4">
    <source>
        <dbReference type="ARBA" id="ARBA00023002"/>
    </source>
</evidence>
<reference evidence="5 6" key="1">
    <citation type="submission" date="2019-04" db="EMBL/GenBank/DDBJ databases">
        <title>Friends and foes A comparative genomics study of 23 Aspergillus species from section Flavi.</title>
        <authorList>
            <consortium name="DOE Joint Genome Institute"/>
            <person name="Kjaerbolling I."/>
            <person name="Vesth T."/>
            <person name="Frisvad J.C."/>
            <person name="Nybo J.L."/>
            <person name="Theobald S."/>
            <person name="Kildgaard S."/>
            <person name="Isbrandt T."/>
            <person name="Kuo A."/>
            <person name="Sato A."/>
            <person name="Lyhne E.K."/>
            <person name="Kogle M.E."/>
            <person name="Wiebenga A."/>
            <person name="Kun R.S."/>
            <person name="Lubbers R.J."/>
            <person name="Makela M.R."/>
            <person name="Barry K."/>
            <person name="Chovatia M."/>
            <person name="Clum A."/>
            <person name="Daum C."/>
            <person name="Haridas S."/>
            <person name="He G."/>
            <person name="LaButti K."/>
            <person name="Lipzen A."/>
            <person name="Mondo S."/>
            <person name="Riley R."/>
            <person name="Salamov A."/>
            <person name="Simmons B.A."/>
            <person name="Magnuson J.K."/>
            <person name="Henrissat B."/>
            <person name="Mortensen U.H."/>
            <person name="Larsen T.O."/>
            <person name="Devries R.P."/>
            <person name="Grigoriev I.V."/>
            <person name="Machida M."/>
            <person name="Baker S.E."/>
            <person name="Andersen M.R."/>
        </authorList>
    </citation>
    <scope>NUCLEOTIDE SEQUENCE [LARGE SCALE GENOMIC DNA]</scope>
    <source>
        <strain evidence="5 6">CBS 117626</strain>
    </source>
</reference>
<gene>
    <name evidence="5" type="ORF">BDV40DRAFT_307018</name>
</gene>
<dbReference type="Gene3D" id="3.20.20.70">
    <property type="entry name" value="Aldolase class I"/>
    <property type="match status" value="1"/>
</dbReference>
<evidence type="ECO:0000256" key="3">
    <source>
        <dbReference type="ARBA" id="ARBA00022643"/>
    </source>
</evidence>